<feature type="signal peptide" evidence="1">
    <location>
        <begin position="1"/>
        <end position="26"/>
    </location>
</feature>
<dbReference type="PANTHER" id="PTHR37953:SF1">
    <property type="entry name" value="UPF0127 PROTEIN MJ1496"/>
    <property type="match status" value="1"/>
</dbReference>
<protein>
    <submittedName>
        <fullName evidence="2">DUF192 domain-containing protein</fullName>
    </submittedName>
</protein>
<name>A0ABT1WG90_9BURK</name>
<dbReference type="Proteomes" id="UP001204142">
    <property type="component" value="Unassembled WGS sequence"/>
</dbReference>
<evidence type="ECO:0000313" key="3">
    <source>
        <dbReference type="Proteomes" id="UP001204142"/>
    </source>
</evidence>
<keyword evidence="1" id="KW-0732">Signal</keyword>
<dbReference type="Pfam" id="PF02643">
    <property type="entry name" value="DUF192"/>
    <property type="match status" value="1"/>
</dbReference>
<dbReference type="InterPro" id="IPR003795">
    <property type="entry name" value="DUF192"/>
</dbReference>
<dbReference type="PANTHER" id="PTHR37953">
    <property type="entry name" value="UPF0127 PROTEIN MJ1496"/>
    <property type="match status" value="1"/>
</dbReference>
<dbReference type="InterPro" id="IPR038695">
    <property type="entry name" value="Saro_0823-like_sf"/>
</dbReference>
<sequence length="159" mass="17603">MHRDHALTRLAVLLTGGLLALLSACAGESQATPRSQPPLPTVELRLGNQTVQAELANTPDTRQIGLMGRQQLAPNHGMLFEFDHTETQCMWMKNTLMDLEVAFINESGVILNIERMKAGTEDIHCSRGGARYALEMGKGWFGEKRIKPGHSVNIPRLMK</sequence>
<reference evidence="2 3" key="1">
    <citation type="submission" date="2022-07" db="EMBL/GenBank/DDBJ databases">
        <authorList>
            <person name="Xamxidin M."/>
            <person name="Wu M."/>
        </authorList>
    </citation>
    <scope>NUCLEOTIDE SEQUENCE [LARGE SCALE GENOMIC DNA]</scope>
    <source>
        <strain evidence="2 3">NBRC 111650</strain>
    </source>
</reference>
<keyword evidence="3" id="KW-1185">Reference proteome</keyword>
<proteinExistence type="predicted"/>
<accession>A0ABT1WG90</accession>
<gene>
    <name evidence="2" type="ORF">NQT62_08815</name>
</gene>
<feature type="chain" id="PRO_5047136062" evidence="1">
    <location>
        <begin position="27"/>
        <end position="159"/>
    </location>
</feature>
<evidence type="ECO:0000256" key="1">
    <source>
        <dbReference type="SAM" id="SignalP"/>
    </source>
</evidence>
<comment type="caution">
    <text evidence="2">The sequence shown here is derived from an EMBL/GenBank/DDBJ whole genome shotgun (WGS) entry which is preliminary data.</text>
</comment>
<dbReference type="PROSITE" id="PS51257">
    <property type="entry name" value="PROKAR_LIPOPROTEIN"/>
    <property type="match status" value="1"/>
</dbReference>
<dbReference type="EMBL" id="JANIGO010000002">
    <property type="protein sequence ID" value="MCQ8896531.1"/>
    <property type="molecule type" value="Genomic_DNA"/>
</dbReference>
<organism evidence="2 3">
    <name type="scientific">Limnobacter humi</name>
    <dbReference type="NCBI Taxonomy" id="1778671"/>
    <lineage>
        <taxon>Bacteria</taxon>
        <taxon>Pseudomonadati</taxon>
        <taxon>Pseudomonadota</taxon>
        <taxon>Betaproteobacteria</taxon>
        <taxon>Burkholderiales</taxon>
        <taxon>Burkholderiaceae</taxon>
        <taxon>Limnobacter</taxon>
    </lineage>
</organism>
<evidence type="ECO:0000313" key="2">
    <source>
        <dbReference type="EMBL" id="MCQ8896531.1"/>
    </source>
</evidence>
<dbReference type="Gene3D" id="2.60.120.1140">
    <property type="entry name" value="Protein of unknown function DUF192"/>
    <property type="match status" value="1"/>
</dbReference>